<organism evidence="1 2">
    <name type="scientific">Halapricum desulfuricans</name>
    <dbReference type="NCBI Taxonomy" id="2841257"/>
    <lineage>
        <taxon>Archaea</taxon>
        <taxon>Methanobacteriati</taxon>
        <taxon>Methanobacteriota</taxon>
        <taxon>Stenosarchaea group</taxon>
        <taxon>Halobacteria</taxon>
        <taxon>Halobacteriales</taxon>
        <taxon>Haloarculaceae</taxon>
        <taxon>Halapricum</taxon>
    </lineage>
</organism>
<dbReference type="EMBL" id="CP064788">
    <property type="protein sequence ID" value="QSG08945.1"/>
    <property type="molecule type" value="Genomic_DNA"/>
</dbReference>
<dbReference type="Proteomes" id="UP000662973">
    <property type="component" value="Chromosome"/>
</dbReference>
<proteinExistence type="predicted"/>
<keyword evidence="2" id="KW-1185">Reference proteome</keyword>
<dbReference type="AlphaFoldDB" id="A0A897NBZ3"/>
<name>A0A897NBZ3_9EURY</name>
<evidence type="ECO:0000313" key="1">
    <source>
        <dbReference type="EMBL" id="QSG08945.1"/>
    </source>
</evidence>
<dbReference type="KEGG" id="hds:HSR122_1554"/>
<sequence>MIDDYDLQNNPIVRYSSWVDKDSTDNRNVDYGDVEARFAVAFYMEEAVHYGTYYGVQQCYGPFNNYVLDVPFDEISMTTDAPENVTEGEPVEVDVRFENDWKPLEADLNGEACISGYCSEFSRENVSIPTGGRTIDVEVAEPVSNFTGDVSVDMGGTLGLDMEEFRTENVATDCDGDGEKEDASTCSTVKIADLEGSQVVNVVRAPEEPPEDSGLFEEVLQMLQPVIKILTFG</sequence>
<protein>
    <submittedName>
        <fullName evidence="1">Uncharacterized protein</fullName>
    </submittedName>
</protein>
<accession>A0A897NBZ3</accession>
<evidence type="ECO:0000313" key="2">
    <source>
        <dbReference type="Proteomes" id="UP000662973"/>
    </source>
</evidence>
<gene>
    <name evidence="1" type="ORF">HSR122_1554</name>
</gene>
<reference evidence="1 2" key="1">
    <citation type="submission" date="2020-11" db="EMBL/GenBank/DDBJ databases">
        <title>Carbohydrate-dependent, anaerobic sulfur respiration: A novel catabolism in halophilic archaea.</title>
        <authorList>
            <person name="Sorokin D.Y."/>
            <person name="Messina E."/>
            <person name="Smedile F."/>
            <person name="La Cono V."/>
            <person name="Hallsworth J.E."/>
            <person name="Yakimov M.M."/>
        </authorList>
    </citation>
    <scope>NUCLEOTIDE SEQUENCE [LARGE SCALE GENOMIC DNA]</scope>
    <source>
        <strain evidence="1 2">HSR12-2</strain>
    </source>
</reference>